<dbReference type="GO" id="GO:0010181">
    <property type="term" value="F:FMN binding"/>
    <property type="evidence" value="ECO:0007669"/>
    <property type="project" value="InterPro"/>
</dbReference>
<dbReference type="PANTHER" id="PTHR43727">
    <property type="entry name" value="DIAMINOPIMELATE DECARBOXYLASE"/>
    <property type="match status" value="1"/>
</dbReference>
<proteinExistence type="predicted"/>
<dbReference type="VEuPathDB" id="FungiDB:H257_03828"/>
<evidence type="ECO:0000256" key="7">
    <source>
        <dbReference type="ARBA" id="ARBA00022857"/>
    </source>
</evidence>
<dbReference type="SUPFAM" id="SSF51419">
    <property type="entry name" value="PLP-binding barrel"/>
    <property type="match status" value="1"/>
</dbReference>
<evidence type="ECO:0000256" key="8">
    <source>
        <dbReference type="ARBA" id="ARBA00022898"/>
    </source>
</evidence>
<feature type="compositionally biased region" description="Polar residues" evidence="10">
    <location>
        <begin position="354"/>
        <end position="363"/>
    </location>
</feature>
<keyword evidence="9" id="KW-0560">Oxidoreductase</keyword>
<dbReference type="Gene3D" id="3.40.50.360">
    <property type="match status" value="1"/>
</dbReference>
<accession>A0A397C286</accession>
<evidence type="ECO:0000256" key="4">
    <source>
        <dbReference type="ARBA" id="ARBA00022630"/>
    </source>
</evidence>
<dbReference type="GO" id="GO:0008836">
    <property type="term" value="F:diaminopimelate decarboxylase activity"/>
    <property type="evidence" value="ECO:0007669"/>
    <property type="project" value="TreeGrafter"/>
</dbReference>
<dbReference type="InterPro" id="IPR001433">
    <property type="entry name" value="OxRdtase_FAD/NAD-bd"/>
</dbReference>
<dbReference type="InterPro" id="IPR023173">
    <property type="entry name" value="NADPH_Cyt_P450_Rdtase_alpha"/>
</dbReference>
<dbReference type="Pfam" id="PF00175">
    <property type="entry name" value="NAD_binding_1"/>
    <property type="match status" value="1"/>
</dbReference>
<dbReference type="Gene3D" id="3.40.50.80">
    <property type="entry name" value="Nucleotide-binding domain of ferredoxin-NADP reductase (FNR) module"/>
    <property type="match status" value="1"/>
</dbReference>
<evidence type="ECO:0000256" key="6">
    <source>
        <dbReference type="ARBA" id="ARBA00022827"/>
    </source>
</evidence>
<dbReference type="SUPFAM" id="SSF52343">
    <property type="entry name" value="Ferredoxin reductase-like, C-terminal NADP-linked domain"/>
    <property type="match status" value="1"/>
</dbReference>
<dbReference type="Gene3D" id="1.20.990.10">
    <property type="entry name" value="NADPH-cytochrome p450 Reductase, Chain A, domain 3"/>
    <property type="match status" value="1"/>
</dbReference>
<dbReference type="EMBL" id="QUTA01000568">
    <property type="protein sequence ID" value="RHY37521.1"/>
    <property type="molecule type" value="Genomic_DNA"/>
</dbReference>
<dbReference type="InterPro" id="IPR029066">
    <property type="entry name" value="PLP-binding_barrel"/>
</dbReference>
<evidence type="ECO:0000313" key="12">
    <source>
        <dbReference type="EMBL" id="RHY37521.1"/>
    </source>
</evidence>
<dbReference type="InterPro" id="IPR001094">
    <property type="entry name" value="Flavdoxin-like"/>
</dbReference>
<dbReference type="Gene3D" id="1.25.40.20">
    <property type="entry name" value="Ankyrin repeat-containing domain"/>
    <property type="match status" value="1"/>
</dbReference>
<reference evidence="12 13" key="1">
    <citation type="submission" date="2018-08" db="EMBL/GenBank/DDBJ databases">
        <title>Aphanomyces genome sequencing and annotation.</title>
        <authorList>
            <person name="Minardi D."/>
            <person name="Oidtmann B."/>
            <person name="Van Der Giezen M."/>
            <person name="Studholme D.J."/>
        </authorList>
    </citation>
    <scope>NUCLEOTIDE SEQUENCE [LARGE SCALE GENOMIC DNA]</scope>
    <source>
        <strain evidence="12 13">Yx</strain>
    </source>
</reference>
<dbReference type="Proteomes" id="UP000266239">
    <property type="component" value="Unassembled WGS sequence"/>
</dbReference>
<dbReference type="InterPro" id="IPR022657">
    <property type="entry name" value="De-COase2_CS"/>
</dbReference>
<dbReference type="InterPro" id="IPR003097">
    <property type="entry name" value="CysJ-like_FAD-binding"/>
</dbReference>
<dbReference type="GO" id="GO:0009089">
    <property type="term" value="P:lysine biosynthetic process via diaminopimelate"/>
    <property type="evidence" value="ECO:0007669"/>
    <property type="project" value="TreeGrafter"/>
</dbReference>
<feature type="compositionally biased region" description="Acidic residues" evidence="10">
    <location>
        <begin position="426"/>
        <end position="439"/>
    </location>
</feature>
<dbReference type="CDD" id="cd00065">
    <property type="entry name" value="FYVE_like_SF"/>
    <property type="match status" value="1"/>
</dbReference>
<feature type="region of interest" description="Disordered" evidence="10">
    <location>
        <begin position="293"/>
        <end position="317"/>
    </location>
</feature>
<dbReference type="InterPro" id="IPR009006">
    <property type="entry name" value="Ala_racemase/Decarboxylase_C"/>
</dbReference>
<evidence type="ECO:0000256" key="9">
    <source>
        <dbReference type="ARBA" id="ARBA00023002"/>
    </source>
</evidence>
<dbReference type="InterPro" id="IPR029039">
    <property type="entry name" value="Flavoprotein-like_sf"/>
</dbReference>
<protein>
    <recommendedName>
        <fullName evidence="11">Flavodoxin-like domain-containing protein</fullName>
    </recommendedName>
</protein>
<dbReference type="SUPFAM" id="SSF52218">
    <property type="entry name" value="Flavoproteins"/>
    <property type="match status" value="1"/>
</dbReference>
<dbReference type="InterPro" id="IPR036770">
    <property type="entry name" value="Ankyrin_rpt-contain_sf"/>
</dbReference>
<dbReference type="PRINTS" id="PR00369">
    <property type="entry name" value="FLAVODOXIN"/>
</dbReference>
<dbReference type="GO" id="GO:0016491">
    <property type="term" value="F:oxidoreductase activity"/>
    <property type="evidence" value="ECO:0007669"/>
    <property type="project" value="UniProtKB-KW"/>
</dbReference>
<evidence type="ECO:0000256" key="10">
    <source>
        <dbReference type="SAM" id="MobiDB-lite"/>
    </source>
</evidence>
<sequence length="1699" mass="185887">MRATRSAKEGIRMAEEGQWIELVKRLPKSPALAEQQDPYGMLPLHWACTEHDISLDAIRALLGAFPEGGMTRNNSQLLPLHVAIRANARVDVLSMLCSMCPDSIWVKMPDGLRALAMATMSGLDHDSIRVLQKAEEKYRFAHPDAGDKDDADARNDPAYEATMRDLYRQSQVMRESLRDSMLFSTRFEPSFGDDTPLVPGGANEDDPSTIIQECDDDDDDSATASYRHASTGDSCGVCEKSFSMFRKRYMCGVCRLPLCKAHVAGRTLTPHGDRKQRVCAECLIHSRLAAKSPSLKQVPPPPPTAPASRSAKLSHDIHPKCADNQDEHVVCGFASQVPQAPGPSSPRSSGERPTMSSSDTSICSADVDDRHLLQLVKGLESRNGVLESRVLEQERQHNQAMLLLTQTMTRLAELELLVRHRALGDEFGDDEKGDDDSGAGDESTRVDRHSFESTCSVEFANPFTERFSLEVRGYVLDVRGAAGGGLANVVVASVGDPVRHRLTLHRQRLKQAVAVGDGDLHVLHAVDDESAATHVNTMLNLLRGKSSATVRPTSMSQSEKRTWTHVLSGPQSMISSRSFKEDPAFLLPMTIYFGSQTGRTEALANRLQHAAIRCGMRAKVKDLYHFDPDELNNESLAIFIVATYSGGGATDNAAHFYFWLQNQKDTRSFKKGRRLRSLRYAVFASGDTKYGINFNEFGTFVDSKLEEFGGTRLMPCCLGDCHAGLEQVFTSWEADIFQAIGLSATHSAASAKHTNSVILPPSVPHRFVIIDVVEPRAPDRRNRHLDTFVPMPDATKFFIHPNLVLNDVVYVVSEPKPAMLHVDLAMFVPPFIYTTGDRIRIYPLNPAVLVTDVATRLGFSLGQTEDRWIQPIPLTPPCEYFQDPFPSPTRLVTVPPAFVKTLACYATDANEATTLESLAADPAAFHASLSGLTLAGVLRQFPSVRMSLDAFLHTAPRMQPREFTIASSNLVNPTNIHICLDVPPAATSFQNPQRSDGMLGACFMELDVMRRKKPSSVLDPIHVPRVRSELVPPADIPWRTLGSSPVTFIATGAGFALVRALMEDRCATPVDTKVRSKHVLLYGCLTKTCVPYQNEVKFWQASLDLRVVLACSSDKVVPDADAPHRYIQDAVEAEASAILTDLDDHQGSVFVSGSVSMVADVRKILVHAKASQLKLSGADDADVSSRFQALDVTQYKTTSKSAVEAALDICQELAWDPTEVVQASLLVRPPCHASVKSPIVRNLYHLCALNHDDLARTEIESLREDSKSLQVVETQHYVRGSSVQDIVKHAISSLGDINAVDLISTSKLKARLASLHAAFPGAHFNHAIAVKANPIRSMGFGAECASFAEVHHALSLNFAPRSVVYDSPCKTYDELKTALQLGCYINLDNEDEIDKVARVFIDLYGPSGVPADRLLHDRQIGLRINPVVGGGSIASTSTATSSSKFGLPWTPDTQATLVALFHAHPWLQGVHVHVGSQGCALDLLVAGAKRAVEFAALVNTHVGRDQVRVVDIGGGLPTVYDGVSDLTYEAYAVQLRAHVPAVFSSALSVVTEFGRSVFVKAGITLTKVESVKRWDGQNIAVVHVGANQFLRTAYLPHQWPHVFSVFDATGALKSGPLVRQDIAGPLCFSGDFLAKQVLLPQIHAGDYIVIHDTGGYTVSMYSKYNSRPSTAIYGYDDQLGLTPFKEQETVDQVLAFWGP</sequence>
<feature type="region of interest" description="Disordered" evidence="10">
    <location>
        <begin position="426"/>
        <end position="447"/>
    </location>
</feature>
<dbReference type="Gene3D" id="2.40.37.10">
    <property type="entry name" value="Lyase, Ornithine Decarboxylase, Chain A, domain 1"/>
    <property type="match status" value="1"/>
</dbReference>
<feature type="compositionally biased region" description="Acidic residues" evidence="10">
    <location>
        <begin position="203"/>
        <end position="221"/>
    </location>
</feature>
<keyword evidence="8" id="KW-0663">Pyridoxal phosphate</keyword>
<name>A0A397C286_APHAT</name>
<dbReference type="InterPro" id="IPR013083">
    <property type="entry name" value="Znf_RING/FYVE/PHD"/>
</dbReference>
<evidence type="ECO:0000256" key="2">
    <source>
        <dbReference type="ARBA" id="ARBA00001933"/>
    </source>
</evidence>
<keyword evidence="5" id="KW-0288">FMN</keyword>
<dbReference type="VEuPathDB" id="FungiDB:H257_01543"/>
<comment type="caution">
    <text evidence="12">The sequence shown here is derived from an EMBL/GenBank/DDBJ whole genome shotgun (WGS) entry which is preliminary data.</text>
</comment>
<dbReference type="Gene3D" id="3.30.40.10">
    <property type="entry name" value="Zinc/RING finger domain, C3HC4 (zinc finger)"/>
    <property type="match status" value="1"/>
</dbReference>
<dbReference type="SUPFAM" id="SSF63380">
    <property type="entry name" value="Riboflavin synthase domain-like"/>
    <property type="match status" value="1"/>
</dbReference>
<comment type="cofactor">
    <cofactor evidence="3">
        <name>FAD</name>
        <dbReference type="ChEBI" id="CHEBI:57692"/>
    </cofactor>
</comment>
<feature type="domain" description="Flavodoxin-like" evidence="11">
    <location>
        <begin position="589"/>
        <end position="737"/>
    </location>
</feature>
<evidence type="ECO:0000256" key="1">
    <source>
        <dbReference type="ARBA" id="ARBA00001917"/>
    </source>
</evidence>
<dbReference type="Pfam" id="PF00667">
    <property type="entry name" value="FAD_binding_1"/>
    <property type="match status" value="1"/>
</dbReference>
<evidence type="ECO:0000259" key="11">
    <source>
        <dbReference type="PROSITE" id="PS50902"/>
    </source>
</evidence>
<dbReference type="PROSITE" id="PS00879">
    <property type="entry name" value="ODR_DC_2_2"/>
    <property type="match status" value="1"/>
</dbReference>
<dbReference type="InterPro" id="IPR022644">
    <property type="entry name" value="De-COase2_N"/>
</dbReference>
<keyword evidence="6" id="KW-0274">FAD</keyword>
<keyword evidence="4" id="KW-0285">Flavoprotein</keyword>
<feature type="region of interest" description="Disordered" evidence="10">
    <location>
        <begin position="193"/>
        <end position="229"/>
    </location>
</feature>
<dbReference type="GO" id="GO:0009055">
    <property type="term" value="F:electron transfer activity"/>
    <property type="evidence" value="ECO:0007669"/>
    <property type="project" value="InterPro"/>
</dbReference>
<dbReference type="InterPro" id="IPR011011">
    <property type="entry name" value="Znf_FYVE_PHD"/>
</dbReference>
<evidence type="ECO:0000256" key="3">
    <source>
        <dbReference type="ARBA" id="ARBA00001974"/>
    </source>
</evidence>
<keyword evidence="7" id="KW-0521">NADP</keyword>
<dbReference type="InterPro" id="IPR017938">
    <property type="entry name" value="Riboflavin_synthase-like_b-brl"/>
</dbReference>
<dbReference type="InterPro" id="IPR039261">
    <property type="entry name" value="FNR_nucleotide-bd"/>
</dbReference>
<comment type="cofactor">
    <cofactor evidence="2">
        <name>pyridoxal 5'-phosphate</name>
        <dbReference type="ChEBI" id="CHEBI:597326"/>
    </cofactor>
</comment>
<feature type="region of interest" description="Disordered" evidence="10">
    <location>
        <begin position="335"/>
        <end position="363"/>
    </location>
</feature>
<evidence type="ECO:0000256" key="5">
    <source>
        <dbReference type="ARBA" id="ARBA00022643"/>
    </source>
</evidence>
<dbReference type="SUPFAM" id="SSF50621">
    <property type="entry name" value="Alanine racemase C-terminal domain-like"/>
    <property type="match status" value="1"/>
</dbReference>
<dbReference type="Pfam" id="PF00258">
    <property type="entry name" value="Flavodoxin_1"/>
    <property type="match status" value="1"/>
</dbReference>
<dbReference type="PROSITE" id="PS00201">
    <property type="entry name" value="FLAVODOXIN"/>
    <property type="match status" value="1"/>
</dbReference>
<dbReference type="SUPFAM" id="SSF57903">
    <property type="entry name" value="FYVE/PHD zinc finger"/>
    <property type="match status" value="1"/>
</dbReference>
<dbReference type="PROSITE" id="PS50902">
    <property type="entry name" value="FLAVODOXIN_LIKE"/>
    <property type="match status" value="1"/>
</dbReference>
<gene>
    <name evidence="12" type="ORF">DYB25_000114</name>
</gene>
<organism evidence="12 13">
    <name type="scientific">Aphanomyces astaci</name>
    <name type="common">Crayfish plague agent</name>
    <dbReference type="NCBI Taxonomy" id="112090"/>
    <lineage>
        <taxon>Eukaryota</taxon>
        <taxon>Sar</taxon>
        <taxon>Stramenopiles</taxon>
        <taxon>Oomycota</taxon>
        <taxon>Saprolegniomycetes</taxon>
        <taxon>Saprolegniales</taxon>
        <taxon>Verrucalvaceae</taxon>
        <taxon>Aphanomyces</taxon>
    </lineage>
</organism>
<dbReference type="Gene3D" id="3.20.20.10">
    <property type="entry name" value="Alanine racemase"/>
    <property type="match status" value="1"/>
</dbReference>
<dbReference type="PANTHER" id="PTHR43727:SF3">
    <property type="entry name" value="GROUP IV DECARBOXYLASE"/>
    <property type="match status" value="1"/>
</dbReference>
<dbReference type="Pfam" id="PF02784">
    <property type="entry name" value="Orn_Arg_deC_N"/>
    <property type="match status" value="1"/>
</dbReference>
<dbReference type="InterPro" id="IPR008254">
    <property type="entry name" value="Flavodoxin/NO_synth"/>
</dbReference>
<comment type="cofactor">
    <cofactor evidence="1">
        <name>FMN</name>
        <dbReference type="ChEBI" id="CHEBI:58210"/>
    </cofactor>
</comment>
<evidence type="ECO:0000313" key="13">
    <source>
        <dbReference type="Proteomes" id="UP000266239"/>
    </source>
</evidence>
<dbReference type="InterPro" id="IPR001226">
    <property type="entry name" value="Flavodoxin_CS"/>
</dbReference>
<dbReference type="SUPFAM" id="SSF48403">
    <property type="entry name" value="Ankyrin repeat"/>
    <property type="match status" value="1"/>
</dbReference>